<keyword evidence="8" id="KW-0902">Two-component regulatory system</keyword>
<dbReference type="Pfam" id="PF02518">
    <property type="entry name" value="HATPase_c"/>
    <property type="match status" value="1"/>
</dbReference>
<evidence type="ECO:0000256" key="9">
    <source>
        <dbReference type="SAM" id="Phobius"/>
    </source>
</evidence>
<accession>A0ABY5E3R5</accession>
<dbReference type="SMART" id="SM00387">
    <property type="entry name" value="HATPase_c"/>
    <property type="match status" value="1"/>
</dbReference>
<feature type="domain" description="Histidine kinase" evidence="10">
    <location>
        <begin position="516"/>
        <end position="739"/>
    </location>
</feature>
<dbReference type="EC" id="2.7.13.3" evidence="2"/>
<proteinExistence type="predicted"/>
<dbReference type="InterPro" id="IPR036890">
    <property type="entry name" value="HATPase_C_sf"/>
</dbReference>
<dbReference type="SMART" id="SM00091">
    <property type="entry name" value="PAS"/>
    <property type="match status" value="1"/>
</dbReference>
<gene>
    <name evidence="13" type="ORF">NJU99_14850</name>
</gene>
<dbReference type="CDD" id="cd00082">
    <property type="entry name" value="HisKA"/>
    <property type="match status" value="1"/>
</dbReference>
<sequence>MKKFKLSLYFALAITIISTVVLTMSINSTYSYMSTKDKIIHNMKNDSKTTILSIKDNIKNLISAYAINEYNNLIYNELSRKDIFAIIINDYNMGKILGEEFLSSGKIKQNGKIIDYDPTNLKHNQELQGAFYSDTYKIVSSFGTEIGTISIYITDEKMNKELKEIIIENIKNTFILSLFLILFLFLTIKAFILKPIADITKTVSVVDKNGIPTKLLEDNTFIEIDNLSSSINKMINTIKKSTDVLKNEQNKLEYLLQNSPIAVRIAKDNSEDVVFANHAYKKLIKKDNDFRKPKNYYENKKEYNEILEKLKNNETIYNKLIELNIDNKRVWALASYMNIDFDNENAVIGWFYDVTNEKNSENRLYEALELQTTIFDNSGYMITRTDKKGIIKQVNKEVEKTTGYTQEELIDKQTPLIFHLEDELNMMAEEFSKKLREKIEPNFNIFIAKSALRHNELEWTYKTKDGKHIPVSLNVTALKNKNNEIYGYLGISRDISQNKVMESQSKLASMGEMIGNIAHQWRQPLSVITSISSATILKSEVNKLDKEDLYKSMENITKQAKYLSNTIEDFRDFIRNKEQKDIVKISQLVNKTINIIKSTLSSNEIELVLNIKEDMEIPAFENQLIQGLINIINNSKDAMNEHIKKHEKKLIFIETQETPTGLDLIIVDNGGGIKKDILNKIFEPYFTTKHKNIGTGIGLSMTYQIITDHHDAKIIASNSTYVHNDIEYTGAKFKISFNN</sequence>
<dbReference type="SUPFAM" id="SSF47384">
    <property type="entry name" value="Homodimeric domain of signal transducing histidine kinase"/>
    <property type="match status" value="1"/>
</dbReference>
<feature type="transmembrane region" description="Helical" evidence="9">
    <location>
        <begin position="6"/>
        <end position="26"/>
    </location>
</feature>
<dbReference type="InterPro" id="IPR001610">
    <property type="entry name" value="PAC"/>
</dbReference>
<dbReference type="InterPro" id="IPR004358">
    <property type="entry name" value="Sig_transdc_His_kin-like_C"/>
</dbReference>
<name>A0ABY5E3R5_9BACT</name>
<dbReference type="RefSeq" id="WP_254576681.1">
    <property type="nucleotide sequence ID" value="NZ_CP100595.1"/>
</dbReference>
<evidence type="ECO:0000256" key="7">
    <source>
        <dbReference type="ARBA" id="ARBA00022840"/>
    </source>
</evidence>
<comment type="catalytic activity">
    <reaction evidence="1">
        <text>ATP + protein L-histidine = ADP + protein N-phospho-L-histidine.</text>
        <dbReference type="EC" id="2.7.13.3"/>
    </reaction>
</comment>
<evidence type="ECO:0000259" key="10">
    <source>
        <dbReference type="PROSITE" id="PS50109"/>
    </source>
</evidence>
<dbReference type="EMBL" id="CP100595">
    <property type="protein sequence ID" value="UTJ06502.1"/>
    <property type="molecule type" value="Genomic_DNA"/>
</dbReference>
<dbReference type="PROSITE" id="PS50112">
    <property type="entry name" value="PAS"/>
    <property type="match status" value="1"/>
</dbReference>
<keyword evidence="14" id="KW-1185">Reference proteome</keyword>
<dbReference type="CDD" id="cd00130">
    <property type="entry name" value="PAS"/>
    <property type="match status" value="1"/>
</dbReference>
<dbReference type="PANTHER" id="PTHR43065:SF46">
    <property type="entry name" value="C4-DICARBOXYLATE TRANSPORT SENSOR PROTEIN DCTB"/>
    <property type="match status" value="1"/>
</dbReference>
<evidence type="ECO:0000313" key="14">
    <source>
        <dbReference type="Proteomes" id="UP001060012"/>
    </source>
</evidence>
<keyword evidence="3" id="KW-0597">Phosphoprotein</keyword>
<evidence type="ECO:0000313" key="13">
    <source>
        <dbReference type="EMBL" id="UTJ06502.1"/>
    </source>
</evidence>
<keyword evidence="9" id="KW-0472">Membrane</keyword>
<keyword evidence="6 13" id="KW-0418">Kinase</keyword>
<evidence type="ECO:0000256" key="2">
    <source>
        <dbReference type="ARBA" id="ARBA00012438"/>
    </source>
</evidence>
<dbReference type="Gene3D" id="3.30.450.20">
    <property type="entry name" value="PAS domain"/>
    <property type="match status" value="2"/>
</dbReference>
<dbReference type="InterPro" id="IPR036097">
    <property type="entry name" value="HisK_dim/P_sf"/>
</dbReference>
<dbReference type="PRINTS" id="PR00344">
    <property type="entry name" value="BCTRLSENSOR"/>
</dbReference>
<dbReference type="InterPro" id="IPR000700">
    <property type="entry name" value="PAS-assoc_C"/>
</dbReference>
<organism evidence="13 14">
    <name type="scientific">Arcobacter roscoffensis</name>
    <dbReference type="NCBI Taxonomy" id="2961520"/>
    <lineage>
        <taxon>Bacteria</taxon>
        <taxon>Pseudomonadati</taxon>
        <taxon>Campylobacterota</taxon>
        <taxon>Epsilonproteobacteria</taxon>
        <taxon>Campylobacterales</taxon>
        <taxon>Arcobacteraceae</taxon>
        <taxon>Arcobacter</taxon>
    </lineage>
</organism>
<dbReference type="SMART" id="SM00388">
    <property type="entry name" value="HisKA"/>
    <property type="match status" value="1"/>
</dbReference>
<keyword evidence="9" id="KW-0812">Transmembrane</keyword>
<keyword evidence="4" id="KW-0808">Transferase</keyword>
<dbReference type="SUPFAM" id="SSF55785">
    <property type="entry name" value="PYP-like sensor domain (PAS domain)"/>
    <property type="match status" value="2"/>
</dbReference>
<dbReference type="SUPFAM" id="SSF55874">
    <property type="entry name" value="ATPase domain of HSP90 chaperone/DNA topoisomerase II/histidine kinase"/>
    <property type="match status" value="1"/>
</dbReference>
<dbReference type="Proteomes" id="UP001060012">
    <property type="component" value="Chromosome"/>
</dbReference>
<dbReference type="Pfam" id="PF00512">
    <property type="entry name" value="HisKA"/>
    <property type="match status" value="1"/>
</dbReference>
<dbReference type="InterPro" id="IPR005467">
    <property type="entry name" value="His_kinase_dom"/>
</dbReference>
<dbReference type="NCBIfam" id="TIGR00229">
    <property type="entry name" value="sensory_box"/>
    <property type="match status" value="1"/>
</dbReference>
<evidence type="ECO:0000259" key="11">
    <source>
        <dbReference type="PROSITE" id="PS50112"/>
    </source>
</evidence>
<dbReference type="InterPro" id="IPR035965">
    <property type="entry name" value="PAS-like_dom_sf"/>
</dbReference>
<keyword evidence="5" id="KW-0547">Nucleotide-binding</keyword>
<feature type="domain" description="PAS" evidence="11">
    <location>
        <begin position="360"/>
        <end position="438"/>
    </location>
</feature>
<dbReference type="Pfam" id="PF13426">
    <property type="entry name" value="PAS_9"/>
    <property type="match status" value="1"/>
</dbReference>
<evidence type="ECO:0000256" key="8">
    <source>
        <dbReference type="ARBA" id="ARBA00023012"/>
    </source>
</evidence>
<evidence type="ECO:0000259" key="12">
    <source>
        <dbReference type="PROSITE" id="PS50113"/>
    </source>
</evidence>
<dbReference type="PANTHER" id="PTHR43065">
    <property type="entry name" value="SENSOR HISTIDINE KINASE"/>
    <property type="match status" value="1"/>
</dbReference>
<feature type="transmembrane region" description="Helical" evidence="9">
    <location>
        <begin position="173"/>
        <end position="192"/>
    </location>
</feature>
<dbReference type="Gene3D" id="1.10.287.130">
    <property type="match status" value="1"/>
</dbReference>
<dbReference type="PROSITE" id="PS50113">
    <property type="entry name" value="PAC"/>
    <property type="match status" value="1"/>
</dbReference>
<dbReference type="Gene3D" id="6.10.340.10">
    <property type="match status" value="1"/>
</dbReference>
<dbReference type="Gene3D" id="3.30.565.10">
    <property type="entry name" value="Histidine kinase-like ATPase, C-terminal domain"/>
    <property type="match status" value="1"/>
</dbReference>
<dbReference type="PROSITE" id="PS50109">
    <property type="entry name" value="HIS_KIN"/>
    <property type="match status" value="1"/>
</dbReference>
<evidence type="ECO:0000256" key="4">
    <source>
        <dbReference type="ARBA" id="ARBA00022679"/>
    </source>
</evidence>
<keyword evidence="7" id="KW-0067">ATP-binding</keyword>
<evidence type="ECO:0000256" key="6">
    <source>
        <dbReference type="ARBA" id="ARBA00022777"/>
    </source>
</evidence>
<dbReference type="InterPro" id="IPR000014">
    <property type="entry name" value="PAS"/>
</dbReference>
<protein>
    <recommendedName>
        <fullName evidence="2">histidine kinase</fullName>
        <ecNumber evidence="2">2.7.13.3</ecNumber>
    </recommendedName>
</protein>
<keyword evidence="9" id="KW-1133">Transmembrane helix</keyword>
<dbReference type="InterPro" id="IPR003661">
    <property type="entry name" value="HisK_dim/P_dom"/>
</dbReference>
<evidence type="ECO:0000256" key="1">
    <source>
        <dbReference type="ARBA" id="ARBA00000085"/>
    </source>
</evidence>
<dbReference type="InterPro" id="IPR003594">
    <property type="entry name" value="HATPase_dom"/>
</dbReference>
<evidence type="ECO:0000256" key="5">
    <source>
        <dbReference type="ARBA" id="ARBA00022741"/>
    </source>
</evidence>
<dbReference type="SMART" id="SM00086">
    <property type="entry name" value="PAC"/>
    <property type="match status" value="1"/>
</dbReference>
<dbReference type="GO" id="GO:0016301">
    <property type="term" value="F:kinase activity"/>
    <property type="evidence" value="ECO:0007669"/>
    <property type="project" value="UniProtKB-KW"/>
</dbReference>
<feature type="domain" description="PAC" evidence="12">
    <location>
        <begin position="455"/>
        <end position="507"/>
    </location>
</feature>
<evidence type="ECO:0000256" key="3">
    <source>
        <dbReference type="ARBA" id="ARBA00022553"/>
    </source>
</evidence>
<reference evidence="13" key="1">
    <citation type="submission" date="2022-07" db="EMBL/GenBank/DDBJ databases">
        <title>Arcobacter roscoffensis sp. nov., a marine bacterium isolated from coastal seawater collected from Roscoff, France.</title>
        <authorList>
            <person name="Pascual J."/>
            <person name="Lepeaux C."/>
            <person name="Methner A."/>
            <person name="Overmann J."/>
        </authorList>
    </citation>
    <scope>NUCLEOTIDE SEQUENCE</scope>
    <source>
        <strain evidence="13">ARW1-2F2</strain>
    </source>
</reference>